<feature type="site" description="Deprotonates C-terminal active site Cys" evidence="3">
    <location>
        <position position="38"/>
    </location>
</feature>
<evidence type="ECO:0000256" key="1">
    <source>
        <dbReference type="ARBA" id="ARBA00023157"/>
    </source>
</evidence>
<dbReference type="PIRSF" id="PIRSF000077">
    <property type="entry name" value="Thioredoxin"/>
    <property type="match status" value="1"/>
</dbReference>
<comment type="similarity">
    <text evidence="2">Belongs to the thioredoxin family.</text>
</comment>
<dbReference type="PANTHER" id="PTHR46115">
    <property type="entry name" value="THIOREDOXIN-LIKE PROTEIN 1"/>
    <property type="match status" value="1"/>
</dbReference>
<organism evidence="5">
    <name type="scientific">Magallana gigas</name>
    <name type="common">Pacific oyster</name>
    <name type="synonym">Crassostrea gigas</name>
    <dbReference type="NCBI Taxonomy" id="29159"/>
    <lineage>
        <taxon>Eukaryota</taxon>
        <taxon>Metazoa</taxon>
        <taxon>Spiralia</taxon>
        <taxon>Lophotrochozoa</taxon>
        <taxon>Mollusca</taxon>
        <taxon>Bivalvia</taxon>
        <taxon>Autobranchia</taxon>
        <taxon>Pteriomorphia</taxon>
        <taxon>Ostreida</taxon>
        <taxon>Ostreoidea</taxon>
        <taxon>Ostreidae</taxon>
        <taxon>Magallana</taxon>
    </lineage>
</organism>
<dbReference type="SUPFAM" id="SSF52833">
    <property type="entry name" value="Thioredoxin-like"/>
    <property type="match status" value="1"/>
</dbReference>
<dbReference type="NCBIfam" id="TIGR01068">
    <property type="entry name" value="thioredoxin"/>
    <property type="match status" value="1"/>
</dbReference>
<dbReference type="GO" id="GO:0015035">
    <property type="term" value="F:protein-disulfide reductase activity"/>
    <property type="evidence" value="ECO:0007669"/>
    <property type="project" value="InterPro"/>
</dbReference>
<dbReference type="Pfam" id="PF00085">
    <property type="entry name" value="Thioredoxin"/>
    <property type="match status" value="1"/>
</dbReference>
<dbReference type="PROSITE" id="PS51352">
    <property type="entry name" value="THIOREDOXIN_2"/>
    <property type="match status" value="1"/>
</dbReference>
<dbReference type="InterPro" id="IPR017937">
    <property type="entry name" value="Thioredoxin_CS"/>
</dbReference>
<reference evidence="5" key="1">
    <citation type="journal article" date="2012" name="Nature">
        <title>The oyster genome reveals stress adaptation and complexity of shell formation.</title>
        <authorList>
            <person name="Zhang G."/>
            <person name="Fang X."/>
            <person name="Guo X."/>
            <person name="Li L."/>
            <person name="Luo R."/>
            <person name="Xu F."/>
            <person name="Yang P."/>
            <person name="Zhang L."/>
            <person name="Wang X."/>
            <person name="Qi H."/>
            <person name="Xiong Z."/>
            <person name="Que H."/>
            <person name="Xie Y."/>
            <person name="Holland P.W."/>
            <person name="Paps J."/>
            <person name="Zhu Y."/>
            <person name="Wu F."/>
            <person name="Chen Y."/>
            <person name="Wang J."/>
            <person name="Peng C."/>
            <person name="Meng J."/>
            <person name="Yang L."/>
            <person name="Liu J."/>
            <person name="Wen B."/>
            <person name="Zhang N."/>
            <person name="Huang Z."/>
            <person name="Zhu Q."/>
            <person name="Feng Y."/>
            <person name="Mount A."/>
            <person name="Hedgecock D."/>
            <person name="Xu Z."/>
            <person name="Liu Y."/>
            <person name="Domazet-Loso T."/>
            <person name="Du Y."/>
            <person name="Sun X."/>
            <person name="Zhang S."/>
            <person name="Liu B."/>
            <person name="Cheng P."/>
            <person name="Jiang X."/>
            <person name="Li J."/>
            <person name="Fan D."/>
            <person name="Wang W."/>
            <person name="Fu W."/>
            <person name="Wang T."/>
            <person name="Wang B."/>
            <person name="Zhang J."/>
            <person name="Peng Z."/>
            <person name="Li Y."/>
            <person name="Li N."/>
            <person name="Wang J."/>
            <person name="Chen M."/>
            <person name="He Y."/>
            <person name="Tan F."/>
            <person name="Song X."/>
            <person name="Zheng Q."/>
            <person name="Huang R."/>
            <person name="Yang H."/>
            <person name="Du X."/>
            <person name="Chen L."/>
            <person name="Yang M."/>
            <person name="Gaffney P.M."/>
            <person name="Wang S."/>
            <person name="Luo L."/>
            <person name="She Z."/>
            <person name="Ming Y."/>
            <person name="Huang W."/>
            <person name="Zhang S."/>
            <person name="Huang B."/>
            <person name="Zhang Y."/>
            <person name="Qu T."/>
            <person name="Ni P."/>
            <person name="Miao G."/>
            <person name="Wang J."/>
            <person name="Wang Q."/>
            <person name="Steinberg C.E."/>
            <person name="Wang H."/>
            <person name="Li N."/>
            <person name="Qian L."/>
            <person name="Zhang G."/>
            <person name="Li Y."/>
            <person name="Yang H."/>
            <person name="Liu X."/>
            <person name="Wang J."/>
            <person name="Yin Y."/>
            <person name="Wang J."/>
        </authorList>
    </citation>
    <scope>NUCLEOTIDE SEQUENCE [LARGE SCALE GENOMIC DNA]</scope>
    <source>
        <strain evidence="5">05x7-T-G4-1.051#20</strain>
    </source>
</reference>
<proteinExistence type="inferred from homology"/>
<name>K1PYI6_MAGGI</name>
<feature type="active site" description="Nucleophile" evidence="3">
    <location>
        <position position="44"/>
    </location>
</feature>
<dbReference type="InterPro" id="IPR036249">
    <property type="entry name" value="Thioredoxin-like_sf"/>
</dbReference>
<feature type="active site" description="Nucleophile" evidence="3">
    <location>
        <position position="47"/>
    </location>
</feature>
<dbReference type="FunCoup" id="K1PYI6">
    <property type="interactions" value="863"/>
</dbReference>
<dbReference type="PROSITE" id="PS00194">
    <property type="entry name" value="THIOREDOXIN_1"/>
    <property type="match status" value="1"/>
</dbReference>
<dbReference type="FunFam" id="3.40.30.10:FF:000245">
    <property type="entry name" value="Thioredoxin"/>
    <property type="match status" value="1"/>
</dbReference>
<accession>K1PYI6</accession>
<evidence type="ECO:0000313" key="5">
    <source>
        <dbReference type="EMBL" id="EKC21560.1"/>
    </source>
</evidence>
<dbReference type="EMBL" id="JH818199">
    <property type="protein sequence ID" value="EKC21560.1"/>
    <property type="molecule type" value="Genomic_DNA"/>
</dbReference>
<feature type="site" description="Contributes to redox potential value" evidence="3">
    <location>
        <position position="45"/>
    </location>
</feature>
<dbReference type="InterPro" id="IPR005746">
    <property type="entry name" value="Thioredoxin"/>
</dbReference>
<evidence type="ECO:0000256" key="3">
    <source>
        <dbReference type="PIRSR" id="PIRSR000077-1"/>
    </source>
</evidence>
<dbReference type="AlphaFoldDB" id="K1PYI6"/>
<keyword evidence="1 4" id="KW-1015">Disulfide bond</keyword>
<dbReference type="HOGENOM" id="CLU_090389_14_6_1"/>
<feature type="disulfide bond" description="Redox-active" evidence="4">
    <location>
        <begin position="44"/>
        <end position="47"/>
    </location>
</feature>
<gene>
    <name evidence="5" type="ORF">CGI_10003765</name>
</gene>
<dbReference type="PRINTS" id="PR00421">
    <property type="entry name" value="THIOREDOXIN"/>
</dbReference>
<evidence type="ECO:0000256" key="2">
    <source>
        <dbReference type="PIRNR" id="PIRNR000077"/>
    </source>
</evidence>
<protein>
    <recommendedName>
        <fullName evidence="2">Thioredoxin</fullName>
    </recommendedName>
</protein>
<keyword evidence="4" id="KW-0676">Redox-active center</keyword>
<dbReference type="InParanoid" id="K1PYI6"/>
<dbReference type="CDD" id="cd02947">
    <property type="entry name" value="TRX_family"/>
    <property type="match status" value="1"/>
</dbReference>
<sequence>MGQDLTGRWSCNTNGCLFQDKYSEFDSTIKDNKMVVVDFFATWCGPCKMIAPKIEEMEKEYSGVVFIKVDVDENEETAAACEISAMPTFHIYKDGAKVGEVVGANEKAIRDEIQKNQ</sequence>
<dbReference type="Gene3D" id="3.40.30.10">
    <property type="entry name" value="Glutaredoxin"/>
    <property type="match status" value="1"/>
</dbReference>
<dbReference type="InterPro" id="IPR013766">
    <property type="entry name" value="Thioredoxin_domain"/>
</dbReference>
<feature type="site" description="Contributes to redox potential value" evidence="3">
    <location>
        <position position="46"/>
    </location>
</feature>
<evidence type="ECO:0000256" key="4">
    <source>
        <dbReference type="PIRSR" id="PIRSR000077-4"/>
    </source>
</evidence>